<evidence type="ECO:0000256" key="1">
    <source>
        <dbReference type="SAM" id="MobiDB-lite"/>
    </source>
</evidence>
<accession>A0A9P4R648</accession>
<dbReference type="EMBL" id="ML996116">
    <property type="protein sequence ID" value="KAF2737452.1"/>
    <property type="molecule type" value="Genomic_DNA"/>
</dbReference>
<feature type="region of interest" description="Disordered" evidence="1">
    <location>
        <begin position="1"/>
        <end position="127"/>
    </location>
</feature>
<gene>
    <name evidence="2" type="ORF">EJ04DRAFT_510320</name>
</gene>
<comment type="caution">
    <text evidence="2">The sequence shown here is derived from an EMBL/GenBank/DDBJ whole genome shotgun (WGS) entry which is preliminary data.</text>
</comment>
<protein>
    <submittedName>
        <fullName evidence="2">Uncharacterized protein</fullName>
    </submittedName>
</protein>
<evidence type="ECO:0000313" key="2">
    <source>
        <dbReference type="EMBL" id="KAF2737452.1"/>
    </source>
</evidence>
<feature type="compositionally biased region" description="Basic and acidic residues" evidence="1">
    <location>
        <begin position="90"/>
        <end position="102"/>
    </location>
</feature>
<evidence type="ECO:0000313" key="3">
    <source>
        <dbReference type="Proteomes" id="UP000799444"/>
    </source>
</evidence>
<reference evidence="2" key="1">
    <citation type="journal article" date="2020" name="Stud. Mycol.">
        <title>101 Dothideomycetes genomes: a test case for predicting lifestyles and emergence of pathogens.</title>
        <authorList>
            <person name="Haridas S."/>
            <person name="Albert R."/>
            <person name="Binder M."/>
            <person name="Bloem J."/>
            <person name="Labutti K."/>
            <person name="Salamov A."/>
            <person name="Andreopoulos B."/>
            <person name="Baker S."/>
            <person name="Barry K."/>
            <person name="Bills G."/>
            <person name="Bluhm B."/>
            <person name="Cannon C."/>
            <person name="Castanera R."/>
            <person name="Culley D."/>
            <person name="Daum C."/>
            <person name="Ezra D."/>
            <person name="Gonzalez J."/>
            <person name="Henrissat B."/>
            <person name="Kuo A."/>
            <person name="Liang C."/>
            <person name="Lipzen A."/>
            <person name="Lutzoni F."/>
            <person name="Magnuson J."/>
            <person name="Mondo S."/>
            <person name="Nolan M."/>
            <person name="Ohm R."/>
            <person name="Pangilinan J."/>
            <person name="Park H.-J."/>
            <person name="Ramirez L."/>
            <person name="Alfaro M."/>
            <person name="Sun H."/>
            <person name="Tritt A."/>
            <person name="Yoshinaga Y."/>
            <person name="Zwiers L.-H."/>
            <person name="Turgeon B."/>
            <person name="Goodwin S."/>
            <person name="Spatafora J."/>
            <person name="Crous P."/>
            <person name="Grigoriev I."/>
        </authorList>
    </citation>
    <scope>NUCLEOTIDE SEQUENCE</scope>
    <source>
        <strain evidence="2">CBS 125425</strain>
    </source>
</reference>
<proteinExistence type="predicted"/>
<dbReference type="AlphaFoldDB" id="A0A9P4R648"/>
<name>A0A9P4R648_9PLEO</name>
<dbReference type="OrthoDB" id="3799784at2759"/>
<keyword evidence="3" id="KW-1185">Reference proteome</keyword>
<feature type="compositionally biased region" description="Polar residues" evidence="1">
    <location>
        <begin position="106"/>
        <end position="115"/>
    </location>
</feature>
<dbReference type="Proteomes" id="UP000799444">
    <property type="component" value="Unassembled WGS sequence"/>
</dbReference>
<organism evidence="2 3">
    <name type="scientific">Polyplosphaeria fusca</name>
    <dbReference type="NCBI Taxonomy" id="682080"/>
    <lineage>
        <taxon>Eukaryota</taxon>
        <taxon>Fungi</taxon>
        <taxon>Dikarya</taxon>
        <taxon>Ascomycota</taxon>
        <taxon>Pezizomycotina</taxon>
        <taxon>Dothideomycetes</taxon>
        <taxon>Pleosporomycetidae</taxon>
        <taxon>Pleosporales</taxon>
        <taxon>Tetraplosphaeriaceae</taxon>
        <taxon>Polyplosphaeria</taxon>
    </lineage>
</organism>
<sequence length="169" mass="18652">MGQEIVTTVPWPSPTSGVPPSDSIEPSPLASPEIQHDEPLYTEINIPLPPLPKQFANKTSLAPESPKPRSRSHTLHSMLPFHHRRSSSTESEKAVKFKHFPDMDSESSNDTPHTASSIKSIIRGRRRNQTVGAGALAVAPAVLMLRAELFTPGEERDVDLKERKHEGVR</sequence>